<keyword evidence="9" id="KW-1185">Reference proteome</keyword>
<evidence type="ECO:0000313" key="11">
    <source>
        <dbReference type="RefSeq" id="XP_046592990.1"/>
    </source>
</evidence>
<dbReference type="SUPFAM" id="SSF57850">
    <property type="entry name" value="RING/U-box"/>
    <property type="match status" value="1"/>
</dbReference>
<dbReference type="InterPro" id="IPR013083">
    <property type="entry name" value="Znf_RING/FYVE/PHD"/>
</dbReference>
<dbReference type="Gene3D" id="3.30.40.10">
    <property type="entry name" value="Zinc/RING finger domain, C3HC4 (zinc finger)"/>
    <property type="match status" value="1"/>
</dbReference>
<evidence type="ECO:0000256" key="1">
    <source>
        <dbReference type="ARBA" id="ARBA00022723"/>
    </source>
</evidence>
<dbReference type="Pfam" id="PF01436">
    <property type="entry name" value="NHL"/>
    <property type="match status" value="3"/>
</dbReference>
<dbReference type="SUPFAM" id="SSF101898">
    <property type="entry name" value="NHL repeat"/>
    <property type="match status" value="1"/>
</dbReference>
<sequence length="684" mass="76823">MTSKWKSVFKRPLSHDSTNPRPVENHEESSAIMQEMTELPADFILGPDPKASKSRPVFNSSQSAIEQPTVELRNNDSRKSHGTSLGAIEDLLQCPICLARLRTPRMMPCQHTFCLECLEEQLNYSGNDGRTIKCPLCKLTVVESVPRDLPTNLYIENLLRVMGNVGGESLEHLVFSSPVVTFAPCVDQPSSLVQGPSSLMSMPEPVVQEIRCVKCETACTRENRCKHCKQIFCSVCWVAHMDDLKEQLGNITEQLSNTTDRFQHRIQDYKTRVDQLMEYIDRDIELRIGELRQEREERIQQVQESARKGEHLAEELKGKIIRTKEEVDAYQCFKFDTLADNQEKVKTFLALHRRASELMTAVAYWQPEISDSLDDQDEKQRINFATSEETAQFYYRSKTFTPRIVAGRGIVQRPSGITMDPWKKHFLVACPGTRQVLVLDKKYRVHRRIQHEGMMSPQGVAFLEDFEELFVTDKWKHCIHVFNSKGTLLRRLCTKGQGDGQLRSPEGIAAHPSRNLLYVADTGNDRIHILTPDGATFATIGPTGNAETVLTKAGVEITNNATHFNQPTAVAVSETVIVVADCGNHKIKIFDHAANLLRTIGTPGTHRGLLRSPETVTLDPKGNVIVGDSGNGRVQIFTATGELLRVLGSKGTKEGQFGWVSGIFVKDNCEIVVADSKNYTIQVF</sequence>
<dbReference type="Gene3D" id="2.120.10.30">
    <property type="entry name" value="TolB, C-terminal domain"/>
    <property type="match status" value="2"/>
</dbReference>
<gene>
    <name evidence="10 11" type="primary">LOC107216745</name>
</gene>
<dbReference type="Proteomes" id="UP000829291">
    <property type="component" value="Chromosome 4"/>
</dbReference>
<organism evidence="9 11">
    <name type="scientific">Neodiprion lecontei</name>
    <name type="common">Redheaded pine sawfly</name>
    <dbReference type="NCBI Taxonomy" id="441921"/>
    <lineage>
        <taxon>Eukaryota</taxon>
        <taxon>Metazoa</taxon>
        <taxon>Ecdysozoa</taxon>
        <taxon>Arthropoda</taxon>
        <taxon>Hexapoda</taxon>
        <taxon>Insecta</taxon>
        <taxon>Pterygota</taxon>
        <taxon>Neoptera</taxon>
        <taxon>Endopterygota</taxon>
        <taxon>Hymenoptera</taxon>
        <taxon>Tenthredinoidea</taxon>
        <taxon>Diprionidae</taxon>
        <taxon>Diprioninae</taxon>
        <taxon>Neodiprion</taxon>
    </lineage>
</organism>
<keyword evidence="1" id="KW-0479">Metal-binding</keyword>
<dbReference type="InterPro" id="IPR001258">
    <property type="entry name" value="NHL_repeat"/>
</dbReference>
<dbReference type="SMART" id="SM00184">
    <property type="entry name" value="RING"/>
    <property type="match status" value="1"/>
</dbReference>
<accession>A0ABM3FY90</accession>
<proteinExistence type="predicted"/>
<evidence type="ECO:0000256" key="6">
    <source>
        <dbReference type="PROSITE-ProRule" id="PRU00504"/>
    </source>
</evidence>
<protein>
    <submittedName>
        <fullName evidence="10 11">Tripartite motif-containing protein 2 isoform X2</fullName>
    </submittedName>
</protein>
<feature type="repeat" description="NHL" evidence="6">
    <location>
        <begin position="489"/>
        <end position="533"/>
    </location>
</feature>
<dbReference type="InterPro" id="IPR011042">
    <property type="entry name" value="6-blade_b-propeller_TolB-like"/>
</dbReference>
<feature type="domain" description="RING-type" evidence="8">
    <location>
        <begin position="94"/>
        <end position="138"/>
    </location>
</feature>
<dbReference type="RefSeq" id="XP_046592989.1">
    <property type="nucleotide sequence ID" value="XM_046737033.1"/>
</dbReference>
<dbReference type="RefSeq" id="XP_046592990.1">
    <property type="nucleotide sequence ID" value="XM_046737034.1"/>
</dbReference>
<evidence type="ECO:0000256" key="4">
    <source>
        <dbReference type="ARBA" id="ARBA00022833"/>
    </source>
</evidence>
<dbReference type="InterPro" id="IPR017907">
    <property type="entry name" value="Znf_RING_CS"/>
</dbReference>
<keyword evidence="2" id="KW-0677">Repeat</keyword>
<feature type="compositionally biased region" description="Polar residues" evidence="7">
    <location>
        <begin position="57"/>
        <end position="66"/>
    </location>
</feature>
<dbReference type="InterPro" id="IPR027370">
    <property type="entry name" value="Znf-RING_euk"/>
</dbReference>
<dbReference type="CDD" id="cd05819">
    <property type="entry name" value="NHL"/>
    <property type="match status" value="1"/>
</dbReference>
<dbReference type="PANTHER" id="PTHR24104:SF20">
    <property type="entry name" value="RING-TYPE DOMAIN-CONTAINING PROTEIN"/>
    <property type="match status" value="1"/>
</dbReference>
<evidence type="ECO:0000313" key="10">
    <source>
        <dbReference type="RefSeq" id="XP_046592989.1"/>
    </source>
</evidence>
<dbReference type="PROSITE" id="PS51125">
    <property type="entry name" value="NHL"/>
    <property type="match status" value="3"/>
</dbReference>
<keyword evidence="3 5" id="KW-0863">Zinc-finger</keyword>
<name>A0ABM3FY90_NEOLC</name>
<evidence type="ECO:0000256" key="5">
    <source>
        <dbReference type="PROSITE-ProRule" id="PRU00175"/>
    </source>
</evidence>
<evidence type="ECO:0000259" key="8">
    <source>
        <dbReference type="PROSITE" id="PS50089"/>
    </source>
</evidence>
<dbReference type="InterPro" id="IPR001841">
    <property type="entry name" value="Znf_RING"/>
</dbReference>
<feature type="region of interest" description="Disordered" evidence="7">
    <location>
        <begin position="1"/>
        <end position="81"/>
    </location>
</feature>
<feature type="repeat" description="NHL" evidence="6">
    <location>
        <begin position="644"/>
        <end position="684"/>
    </location>
</feature>
<feature type="repeat" description="NHL" evidence="6">
    <location>
        <begin position="597"/>
        <end position="640"/>
    </location>
</feature>
<dbReference type="InterPro" id="IPR050952">
    <property type="entry name" value="TRIM-NHL_E3_ligases"/>
</dbReference>
<evidence type="ECO:0000256" key="7">
    <source>
        <dbReference type="SAM" id="MobiDB-lite"/>
    </source>
</evidence>
<keyword evidence="4" id="KW-0862">Zinc</keyword>
<evidence type="ECO:0000256" key="2">
    <source>
        <dbReference type="ARBA" id="ARBA00022737"/>
    </source>
</evidence>
<dbReference type="PROSITE" id="PS00518">
    <property type="entry name" value="ZF_RING_1"/>
    <property type="match status" value="1"/>
</dbReference>
<dbReference type="GeneID" id="107216745"/>
<dbReference type="PROSITE" id="PS50089">
    <property type="entry name" value="ZF_RING_2"/>
    <property type="match status" value="1"/>
</dbReference>
<dbReference type="Pfam" id="PF13445">
    <property type="entry name" value="zf-RING_UBOX"/>
    <property type="match status" value="1"/>
</dbReference>
<dbReference type="PANTHER" id="PTHR24104">
    <property type="entry name" value="E3 UBIQUITIN-PROTEIN LIGASE NHLRC1-RELATED"/>
    <property type="match status" value="1"/>
</dbReference>
<evidence type="ECO:0000256" key="3">
    <source>
        <dbReference type="ARBA" id="ARBA00022771"/>
    </source>
</evidence>
<evidence type="ECO:0000313" key="9">
    <source>
        <dbReference type="Proteomes" id="UP000829291"/>
    </source>
</evidence>
<reference evidence="10 11" key="1">
    <citation type="submission" date="2025-05" db="UniProtKB">
        <authorList>
            <consortium name="RefSeq"/>
        </authorList>
    </citation>
    <scope>IDENTIFICATION</scope>
    <source>
        <tissue evidence="10 11">Thorax and Abdomen</tissue>
    </source>
</reference>